<proteinExistence type="inferred from homology"/>
<dbReference type="EMBL" id="PXYW01000002">
    <property type="protein sequence ID" value="PSR35362.1"/>
    <property type="molecule type" value="Genomic_DNA"/>
</dbReference>
<dbReference type="InterPro" id="IPR013785">
    <property type="entry name" value="Aldolase_TIM"/>
</dbReference>
<dbReference type="InterPro" id="IPR011060">
    <property type="entry name" value="RibuloseP-bd_barrel"/>
</dbReference>
<organism evidence="11 12">
    <name type="scientific">Sulfobacillus benefaciens</name>
    <dbReference type="NCBI Taxonomy" id="453960"/>
    <lineage>
        <taxon>Bacteria</taxon>
        <taxon>Bacillati</taxon>
        <taxon>Bacillota</taxon>
        <taxon>Clostridia</taxon>
        <taxon>Eubacteriales</taxon>
        <taxon>Clostridiales Family XVII. Incertae Sedis</taxon>
        <taxon>Sulfobacillus</taxon>
    </lineage>
</organism>
<dbReference type="AlphaFoldDB" id="A0A2T2XLJ5"/>
<comment type="caution">
    <text evidence="11">The sequence shown here is derived from an EMBL/GenBank/DDBJ whole genome shotgun (WGS) entry which is preliminary data.</text>
</comment>
<keyword evidence="5 9" id="KW-0963">Cytoplasm</keyword>
<accession>A0A2T2XLJ5</accession>
<dbReference type="PANTHER" id="PTHR43090">
    <property type="entry name" value="1-(5-PHOSPHORIBOSYL)-5-[(5-PHOSPHORIBOSYLAMINO)METHYLIDENEAMINO] IMIDAZOLE-4-CARBOXAMIDE ISOMERASE"/>
    <property type="match status" value="1"/>
</dbReference>
<comment type="subcellular location">
    <subcellularLocation>
        <location evidence="2 9">Cytoplasm</location>
    </subcellularLocation>
</comment>
<dbReference type="InterPro" id="IPR023016">
    <property type="entry name" value="HisA/PriA"/>
</dbReference>
<dbReference type="GO" id="GO:0005737">
    <property type="term" value="C:cytoplasm"/>
    <property type="evidence" value="ECO:0007669"/>
    <property type="project" value="UniProtKB-SubCell"/>
</dbReference>
<dbReference type="GO" id="GO:0000162">
    <property type="term" value="P:L-tryptophan biosynthetic process"/>
    <property type="evidence" value="ECO:0007669"/>
    <property type="project" value="TreeGrafter"/>
</dbReference>
<keyword evidence="8 9" id="KW-0413">Isomerase</keyword>
<evidence type="ECO:0000256" key="10">
    <source>
        <dbReference type="RuleBase" id="RU003657"/>
    </source>
</evidence>
<dbReference type="GO" id="GO:0000105">
    <property type="term" value="P:L-histidine biosynthetic process"/>
    <property type="evidence" value="ECO:0007669"/>
    <property type="project" value="UniProtKB-UniRule"/>
</dbReference>
<comment type="similarity">
    <text evidence="4 9 10">Belongs to the HisA/HisF family.</text>
</comment>
<protein>
    <recommendedName>
        <fullName evidence="9">1-(5-phosphoribosyl)-5-[(5-phosphoribosylamino)methylideneamino] imidazole-4-carboxamide isomerase</fullName>
        <ecNumber evidence="9">5.3.1.16</ecNumber>
    </recommendedName>
    <alternativeName>
        <fullName evidence="9">Phosphoribosylformimino-5-aminoimidazole carboxamide ribotide isomerase</fullName>
    </alternativeName>
</protein>
<dbReference type="UniPathway" id="UPA00031">
    <property type="reaction ID" value="UER00009"/>
</dbReference>
<evidence type="ECO:0000256" key="7">
    <source>
        <dbReference type="ARBA" id="ARBA00023102"/>
    </source>
</evidence>
<comment type="catalytic activity">
    <reaction evidence="1 9">
        <text>1-(5-phospho-beta-D-ribosyl)-5-[(5-phospho-beta-D-ribosylamino)methylideneamino]imidazole-4-carboxamide = 5-[(5-phospho-1-deoxy-D-ribulos-1-ylimino)methylamino]-1-(5-phospho-beta-D-ribosyl)imidazole-4-carboxamide</text>
        <dbReference type="Rhea" id="RHEA:15469"/>
        <dbReference type="ChEBI" id="CHEBI:58435"/>
        <dbReference type="ChEBI" id="CHEBI:58525"/>
        <dbReference type="EC" id="5.3.1.16"/>
    </reaction>
</comment>
<dbReference type="Gene3D" id="3.20.20.70">
    <property type="entry name" value="Aldolase class I"/>
    <property type="match status" value="1"/>
</dbReference>
<evidence type="ECO:0000256" key="9">
    <source>
        <dbReference type="HAMAP-Rule" id="MF_01014"/>
    </source>
</evidence>
<evidence type="ECO:0000256" key="2">
    <source>
        <dbReference type="ARBA" id="ARBA00004496"/>
    </source>
</evidence>
<name>A0A2T2XLJ5_9FIRM</name>
<dbReference type="CDD" id="cd04732">
    <property type="entry name" value="HisA"/>
    <property type="match status" value="1"/>
</dbReference>
<evidence type="ECO:0000256" key="6">
    <source>
        <dbReference type="ARBA" id="ARBA00022605"/>
    </source>
</evidence>
<evidence type="ECO:0000256" key="1">
    <source>
        <dbReference type="ARBA" id="ARBA00000901"/>
    </source>
</evidence>
<dbReference type="GO" id="GO:0003949">
    <property type="term" value="F:1-(5-phosphoribosyl)-5-[(5-phosphoribosylamino)methylideneamino]imidazole-4-carboxamide isomerase activity"/>
    <property type="evidence" value="ECO:0007669"/>
    <property type="project" value="UniProtKB-UniRule"/>
</dbReference>
<evidence type="ECO:0000256" key="4">
    <source>
        <dbReference type="ARBA" id="ARBA00009667"/>
    </source>
</evidence>
<dbReference type="Pfam" id="PF00977">
    <property type="entry name" value="His_biosynth"/>
    <property type="match status" value="1"/>
</dbReference>
<dbReference type="EC" id="5.3.1.16" evidence="9"/>
<reference evidence="11 12" key="1">
    <citation type="journal article" date="2014" name="BMC Genomics">
        <title>Comparison of environmental and isolate Sulfobacillus genomes reveals diverse carbon, sulfur, nitrogen, and hydrogen metabolisms.</title>
        <authorList>
            <person name="Justice N.B."/>
            <person name="Norman A."/>
            <person name="Brown C.T."/>
            <person name="Singh A."/>
            <person name="Thomas B.C."/>
            <person name="Banfield J.F."/>
        </authorList>
    </citation>
    <scope>NUCLEOTIDE SEQUENCE [LARGE SCALE GENOMIC DNA]</scope>
    <source>
        <strain evidence="11">AMDSBA4</strain>
    </source>
</reference>
<keyword evidence="7 9" id="KW-0368">Histidine biosynthesis</keyword>
<dbReference type="HAMAP" id="MF_01014">
    <property type="entry name" value="HisA"/>
    <property type="match status" value="1"/>
</dbReference>
<evidence type="ECO:0000313" key="12">
    <source>
        <dbReference type="Proteomes" id="UP000242972"/>
    </source>
</evidence>
<dbReference type="SUPFAM" id="SSF51366">
    <property type="entry name" value="Ribulose-phoshate binding barrel"/>
    <property type="match status" value="1"/>
</dbReference>
<feature type="active site" description="Proton acceptor" evidence="9">
    <location>
        <position position="9"/>
    </location>
</feature>
<evidence type="ECO:0000256" key="5">
    <source>
        <dbReference type="ARBA" id="ARBA00022490"/>
    </source>
</evidence>
<feature type="active site" description="Proton donor" evidence="9">
    <location>
        <position position="129"/>
    </location>
</feature>
<evidence type="ECO:0000313" key="11">
    <source>
        <dbReference type="EMBL" id="PSR35362.1"/>
    </source>
</evidence>
<sequence>MIEVWPALDLFSGQVVRLRQGLYDQMTVYHEDPIAMVAELPQKLPRIHLVDLKGAQSGIFSEWTVLQELCRQGSQIEVGGGFRSLDTIAEALDRGADRIILGSQAISDPEFAKMALDRFGPTRLVLSVDIMQGRTRIHGWQDDGPLPDSLWENRYAMGYRLLNVTDISRDGTLHGLDPAFWRHWANVLGDVGAGGGIQSLADIEQLARFGIPRVVIGKAWLSGAIKLQDVLPC</sequence>
<dbReference type="InterPro" id="IPR006062">
    <property type="entry name" value="His_biosynth"/>
</dbReference>
<comment type="pathway">
    <text evidence="3 9">Amino-acid biosynthesis; L-histidine biosynthesis; L-histidine from 5-phospho-alpha-D-ribose 1-diphosphate: step 4/9.</text>
</comment>
<keyword evidence="6 9" id="KW-0028">Amino-acid biosynthesis</keyword>
<dbReference type="Proteomes" id="UP000242972">
    <property type="component" value="Unassembled WGS sequence"/>
</dbReference>
<evidence type="ECO:0000256" key="3">
    <source>
        <dbReference type="ARBA" id="ARBA00005133"/>
    </source>
</evidence>
<dbReference type="InterPro" id="IPR044524">
    <property type="entry name" value="Isoase_HisA-like"/>
</dbReference>
<evidence type="ECO:0000256" key="8">
    <source>
        <dbReference type="ARBA" id="ARBA00023235"/>
    </source>
</evidence>
<gene>
    <name evidence="9" type="primary">hisA</name>
    <name evidence="11" type="ORF">C7B46_01475</name>
</gene>
<dbReference type="PANTHER" id="PTHR43090:SF2">
    <property type="entry name" value="1-(5-PHOSPHORIBOSYL)-5-[(5-PHOSPHORIBOSYLAMINO)METHYLIDENEAMINO] IMIDAZOLE-4-CARBOXAMIDE ISOMERASE"/>
    <property type="match status" value="1"/>
</dbReference>